<evidence type="ECO:0000313" key="5">
    <source>
        <dbReference type="Proteomes" id="UP000324241"/>
    </source>
</evidence>
<protein>
    <submittedName>
        <fullName evidence="3">Uncharacterized protein</fullName>
    </submittedName>
</protein>
<dbReference type="RefSeq" id="XP_033424996.1">
    <property type="nucleotide sequence ID" value="XM_033571681.1"/>
</dbReference>
<accession>A0A4S3JQ99</accession>
<dbReference type="AlphaFoldDB" id="A0A4S3JQ99"/>
<feature type="chain" id="PRO_5036358512" evidence="1">
    <location>
        <begin position="18"/>
        <end position="182"/>
    </location>
</feature>
<sequence>MNFRLLGLACLVANVLATDGIYKQPKVESFAAIDMVVSLPANTTTPGGMISKVPIVSGNITGRFNGHLVQNISTSNEAMVPLPLTEGEFSQSDADLIFENDNGDRIFASLRGLTTYANMALHGFGSALLRTDVKEFFWVNKEVFLVEWDAHFNTGLAQFEFSTITTGGRKDGQPIKAFDPSK</sequence>
<feature type="signal peptide" evidence="1">
    <location>
        <begin position="1"/>
        <end position="17"/>
    </location>
</feature>
<reference evidence="3 4" key="1">
    <citation type="submission" date="2019-03" db="EMBL/GenBank/DDBJ databases">
        <title>The genome sequence of a newly discovered highly antifungal drug resistant Aspergillus species, Aspergillus tanneri NIH 1004.</title>
        <authorList>
            <person name="Mounaud S."/>
            <person name="Singh I."/>
            <person name="Joardar V."/>
            <person name="Pakala S."/>
            <person name="Pakala S."/>
            <person name="Venepally P."/>
            <person name="Hoover J."/>
            <person name="Nierman W."/>
            <person name="Chung J."/>
            <person name="Losada L."/>
        </authorList>
    </citation>
    <scope>NUCLEOTIDE SEQUENCE [LARGE SCALE GENOMIC DNA]</scope>
    <source>
        <strain evidence="3 4">NIH1004</strain>
    </source>
</reference>
<evidence type="ECO:0000313" key="4">
    <source>
        <dbReference type="Proteomes" id="UP000308092"/>
    </source>
</evidence>
<dbReference type="Proteomes" id="UP000308092">
    <property type="component" value="Unassembled WGS sequence"/>
</dbReference>
<dbReference type="EMBL" id="QUQM01000007">
    <property type="protein sequence ID" value="KAA8645635.1"/>
    <property type="molecule type" value="Genomic_DNA"/>
</dbReference>
<dbReference type="VEuPathDB" id="FungiDB:EYZ11_003470"/>
<comment type="caution">
    <text evidence="3">The sequence shown here is derived from an EMBL/GenBank/DDBJ whole genome shotgun (WGS) entry which is preliminary data.</text>
</comment>
<evidence type="ECO:0000313" key="2">
    <source>
        <dbReference type="EMBL" id="KAA8645635.1"/>
    </source>
</evidence>
<name>A0A4S3JQ99_9EURO</name>
<keyword evidence="4" id="KW-1185">Reference proteome</keyword>
<reference evidence="2 5" key="2">
    <citation type="submission" date="2019-08" db="EMBL/GenBank/DDBJ databases">
        <title>The genome sequence of a newly discovered highly antifungal drug resistant Aspergillus species, Aspergillus tanneri NIH 1004.</title>
        <authorList>
            <person name="Mounaud S."/>
            <person name="Singh I."/>
            <person name="Joardar V."/>
            <person name="Pakala S."/>
            <person name="Pakala S."/>
            <person name="Venepally P."/>
            <person name="Chung J.K."/>
            <person name="Losada L."/>
            <person name="Nierman W.C."/>
        </authorList>
    </citation>
    <scope>NUCLEOTIDE SEQUENCE [LARGE SCALE GENOMIC DNA]</scope>
    <source>
        <strain evidence="2 5">NIH1004</strain>
    </source>
</reference>
<evidence type="ECO:0000313" key="3">
    <source>
        <dbReference type="EMBL" id="THC97027.1"/>
    </source>
</evidence>
<keyword evidence="1" id="KW-0732">Signal</keyword>
<proteinExistence type="predicted"/>
<dbReference type="OrthoDB" id="3426753at2759"/>
<evidence type="ECO:0000256" key="1">
    <source>
        <dbReference type="SAM" id="SignalP"/>
    </source>
</evidence>
<dbReference type="EMBL" id="SOSA01000089">
    <property type="protein sequence ID" value="THC97027.1"/>
    <property type="molecule type" value="Genomic_DNA"/>
</dbReference>
<dbReference type="GeneID" id="54329756"/>
<organism evidence="3 4">
    <name type="scientific">Aspergillus tanneri</name>
    <dbReference type="NCBI Taxonomy" id="1220188"/>
    <lineage>
        <taxon>Eukaryota</taxon>
        <taxon>Fungi</taxon>
        <taxon>Dikarya</taxon>
        <taxon>Ascomycota</taxon>
        <taxon>Pezizomycotina</taxon>
        <taxon>Eurotiomycetes</taxon>
        <taxon>Eurotiomycetidae</taxon>
        <taxon>Eurotiales</taxon>
        <taxon>Aspergillaceae</taxon>
        <taxon>Aspergillus</taxon>
        <taxon>Aspergillus subgen. Circumdati</taxon>
    </lineage>
</organism>
<gene>
    <name evidence="2" type="ORF">ATNIH1004_007054</name>
    <name evidence="3" type="ORF">EYZ11_003470</name>
</gene>
<dbReference type="Proteomes" id="UP000324241">
    <property type="component" value="Unassembled WGS sequence"/>
</dbReference>